<proteinExistence type="predicted"/>
<dbReference type="OrthoDB" id="4368678at2759"/>
<evidence type="ECO:0000313" key="3">
    <source>
        <dbReference type="Proteomes" id="UP001147752"/>
    </source>
</evidence>
<feature type="compositionally biased region" description="Polar residues" evidence="1">
    <location>
        <begin position="165"/>
        <end position="187"/>
    </location>
</feature>
<accession>A0A9W9RS96</accession>
<dbReference type="RefSeq" id="XP_056576768.1">
    <property type="nucleotide sequence ID" value="XM_056725917.1"/>
</dbReference>
<reference evidence="2" key="2">
    <citation type="journal article" date="2023" name="IMA Fungus">
        <title>Comparative genomic study of the Penicillium genus elucidates a diverse pangenome and 15 lateral gene transfer events.</title>
        <authorList>
            <person name="Petersen C."/>
            <person name="Sorensen T."/>
            <person name="Nielsen M.R."/>
            <person name="Sondergaard T.E."/>
            <person name="Sorensen J.L."/>
            <person name="Fitzpatrick D.A."/>
            <person name="Frisvad J.C."/>
            <person name="Nielsen K.L."/>
        </authorList>
    </citation>
    <scope>NUCLEOTIDE SEQUENCE</scope>
    <source>
        <strain evidence="2">IBT 3081</strain>
    </source>
</reference>
<feature type="region of interest" description="Disordered" evidence="1">
    <location>
        <begin position="130"/>
        <end position="187"/>
    </location>
</feature>
<dbReference type="GeneID" id="81465100"/>
<keyword evidence="3" id="KW-1185">Reference proteome</keyword>
<protein>
    <submittedName>
        <fullName evidence="2">Uncharacterized protein</fullName>
    </submittedName>
</protein>
<sequence length="187" mass="21409">MVRKLEVLWKRRVGTDGYPKWVNKWIEQLFYLDRKGFCIWQFSIYCSRTQSGPEENLSYQKGERLWYFYGSINIEEEVARLINNQCGAVAVAVCASPSIREAVTKTVQPRAGRNLQLIIFDPDTCHARGGDKDLIEDRPDPLPTVTGEDKQIDQVRRFRADRKGPQSSLSEEVNTQTGSVQMGNHAK</sequence>
<reference evidence="2" key="1">
    <citation type="submission" date="2022-12" db="EMBL/GenBank/DDBJ databases">
        <authorList>
            <person name="Petersen C."/>
        </authorList>
    </citation>
    <scope>NUCLEOTIDE SEQUENCE</scope>
    <source>
        <strain evidence="2">IBT 3081</strain>
    </source>
</reference>
<dbReference type="AlphaFoldDB" id="A0A9W9RS96"/>
<dbReference type="EMBL" id="JAPZBT010000003">
    <property type="protein sequence ID" value="KAJ5365301.1"/>
    <property type="molecule type" value="Genomic_DNA"/>
</dbReference>
<evidence type="ECO:0000256" key="1">
    <source>
        <dbReference type="SAM" id="MobiDB-lite"/>
    </source>
</evidence>
<organism evidence="2 3">
    <name type="scientific">Penicillium concentricum</name>
    <dbReference type="NCBI Taxonomy" id="293559"/>
    <lineage>
        <taxon>Eukaryota</taxon>
        <taxon>Fungi</taxon>
        <taxon>Dikarya</taxon>
        <taxon>Ascomycota</taxon>
        <taxon>Pezizomycotina</taxon>
        <taxon>Eurotiomycetes</taxon>
        <taxon>Eurotiomycetidae</taxon>
        <taxon>Eurotiales</taxon>
        <taxon>Aspergillaceae</taxon>
        <taxon>Penicillium</taxon>
    </lineage>
</organism>
<gene>
    <name evidence="2" type="ORF">N7517_008187</name>
</gene>
<dbReference type="Proteomes" id="UP001147752">
    <property type="component" value="Unassembled WGS sequence"/>
</dbReference>
<feature type="compositionally biased region" description="Basic and acidic residues" evidence="1">
    <location>
        <begin position="147"/>
        <end position="164"/>
    </location>
</feature>
<comment type="caution">
    <text evidence="2">The sequence shown here is derived from an EMBL/GenBank/DDBJ whole genome shotgun (WGS) entry which is preliminary data.</text>
</comment>
<feature type="compositionally biased region" description="Basic and acidic residues" evidence="1">
    <location>
        <begin position="130"/>
        <end position="140"/>
    </location>
</feature>
<name>A0A9W9RS96_9EURO</name>
<evidence type="ECO:0000313" key="2">
    <source>
        <dbReference type="EMBL" id="KAJ5365301.1"/>
    </source>
</evidence>